<dbReference type="EMBL" id="BK032506">
    <property type="protein sequence ID" value="DAF43360.1"/>
    <property type="molecule type" value="Genomic_DNA"/>
</dbReference>
<organism evidence="1">
    <name type="scientific">Siphoviridae sp. ctEJG5</name>
    <dbReference type="NCBI Taxonomy" id="2827814"/>
    <lineage>
        <taxon>Viruses</taxon>
        <taxon>Duplodnaviria</taxon>
        <taxon>Heunggongvirae</taxon>
        <taxon>Uroviricota</taxon>
        <taxon>Caudoviricetes</taxon>
    </lineage>
</organism>
<protein>
    <submittedName>
        <fullName evidence="1">Uncharacterized protein</fullName>
    </submittedName>
</protein>
<reference evidence="1" key="1">
    <citation type="journal article" date="2021" name="Proc. Natl. Acad. Sci. U.S.A.">
        <title>A Catalog of Tens of Thousands of Viruses from Human Metagenomes Reveals Hidden Associations with Chronic Diseases.</title>
        <authorList>
            <person name="Tisza M.J."/>
            <person name="Buck C.B."/>
        </authorList>
    </citation>
    <scope>NUCLEOTIDE SEQUENCE</scope>
    <source>
        <strain evidence="1">CtEJG5</strain>
    </source>
</reference>
<sequence length="120" mass="13307">MLIRSQNKAFLLNFSNLTVAYIVKDDEGFVISSLENENRYSLGKYSSEAKAMEVLDMIQEAYMEYKSGEIVGNGLAGSAYTGSYNTKESVAHGIAVLKGYGNEIRKSILFQMPEDSEVEV</sequence>
<proteinExistence type="predicted"/>
<name>A0A8S5RXH7_9CAUD</name>
<accession>A0A8S5RXH7</accession>
<evidence type="ECO:0000313" key="1">
    <source>
        <dbReference type="EMBL" id="DAF43360.1"/>
    </source>
</evidence>